<gene>
    <name evidence="2" type="ORF">H3H39_07785</name>
</gene>
<feature type="region of interest" description="Disordered" evidence="1">
    <location>
        <begin position="44"/>
        <end position="95"/>
    </location>
</feature>
<evidence type="ECO:0000256" key="1">
    <source>
        <dbReference type="SAM" id="MobiDB-lite"/>
    </source>
</evidence>
<organism evidence="2 3">
    <name type="scientific">Rugamonas apoptosis</name>
    <dbReference type="NCBI Taxonomy" id="2758570"/>
    <lineage>
        <taxon>Bacteria</taxon>
        <taxon>Pseudomonadati</taxon>
        <taxon>Pseudomonadota</taxon>
        <taxon>Betaproteobacteria</taxon>
        <taxon>Burkholderiales</taxon>
        <taxon>Oxalobacteraceae</taxon>
        <taxon>Telluria group</taxon>
        <taxon>Rugamonas</taxon>
    </lineage>
</organism>
<dbReference type="EMBL" id="JACEZU010000003">
    <property type="protein sequence ID" value="MBA5686956.1"/>
    <property type="molecule type" value="Genomic_DNA"/>
</dbReference>
<accession>A0A7W2IK42</accession>
<proteinExistence type="predicted"/>
<keyword evidence="3" id="KW-1185">Reference proteome</keyword>
<evidence type="ECO:0000313" key="2">
    <source>
        <dbReference type="EMBL" id="MBA5686956.1"/>
    </source>
</evidence>
<sequence length="95" mass="10414">MHISREKFRGRIISIPVTEYSGHAVYLYSRSGLNINLVVRRAGGKRTANRNPASSIRPRKAGTNQRSVTAEAKATMSLKPSEMEKNPAGAMRMAG</sequence>
<dbReference type="RefSeq" id="WP_182152798.1">
    <property type="nucleotide sequence ID" value="NZ_JACEZU010000003.1"/>
</dbReference>
<evidence type="ECO:0000313" key="3">
    <source>
        <dbReference type="Proteomes" id="UP000573499"/>
    </source>
</evidence>
<protein>
    <submittedName>
        <fullName evidence="2">Uncharacterized protein</fullName>
    </submittedName>
</protein>
<comment type="caution">
    <text evidence="2">The sequence shown here is derived from an EMBL/GenBank/DDBJ whole genome shotgun (WGS) entry which is preliminary data.</text>
</comment>
<name>A0A7W2IK42_9BURK</name>
<dbReference type="Proteomes" id="UP000573499">
    <property type="component" value="Unassembled WGS sequence"/>
</dbReference>
<reference evidence="2 3" key="1">
    <citation type="submission" date="2020-07" db="EMBL/GenBank/DDBJ databases">
        <title>Novel species isolated from subtropical streams in China.</title>
        <authorList>
            <person name="Lu H."/>
        </authorList>
    </citation>
    <scope>NUCLEOTIDE SEQUENCE [LARGE SCALE GENOMIC DNA]</scope>
    <source>
        <strain evidence="2 3">LX47W</strain>
    </source>
</reference>
<dbReference type="AlphaFoldDB" id="A0A7W2IK42"/>